<dbReference type="PANTHER" id="PTHR33428">
    <property type="entry name" value="CHLOROPHYLLASE-2, CHLOROPLASTIC"/>
    <property type="match status" value="1"/>
</dbReference>
<dbReference type="InterPro" id="IPR029058">
    <property type="entry name" value="AB_hydrolase_fold"/>
</dbReference>
<name>A0AAD4EUR3_9PEZI</name>
<keyword evidence="2" id="KW-1185">Reference proteome</keyword>
<protein>
    <recommendedName>
        <fullName evidence="3">Alpha/beta-hydrolase</fullName>
    </recommendedName>
</protein>
<accession>A0AAD4EUR3</accession>
<gene>
    <name evidence="1" type="ORF">NEMBOFW57_008233</name>
</gene>
<dbReference type="AlphaFoldDB" id="A0AAD4EUR3"/>
<dbReference type="SUPFAM" id="SSF53474">
    <property type="entry name" value="alpha/beta-Hydrolases"/>
    <property type="match status" value="1"/>
</dbReference>
<reference evidence="1" key="1">
    <citation type="submission" date="2023-02" db="EMBL/GenBank/DDBJ databases">
        <authorList>
            <person name="Palmer J.M."/>
        </authorList>
    </citation>
    <scope>NUCLEOTIDE SEQUENCE</scope>
    <source>
        <strain evidence="1">FW57</strain>
    </source>
</reference>
<comment type="caution">
    <text evidence="1">The sequence shown here is derived from an EMBL/GenBank/DDBJ whole genome shotgun (WGS) entry which is preliminary data.</text>
</comment>
<dbReference type="Gene3D" id="3.40.50.1820">
    <property type="entry name" value="alpha/beta hydrolase"/>
    <property type="match status" value="1"/>
</dbReference>
<dbReference type="Proteomes" id="UP001197093">
    <property type="component" value="Unassembled WGS sequence"/>
</dbReference>
<evidence type="ECO:0000313" key="2">
    <source>
        <dbReference type="Proteomes" id="UP001197093"/>
    </source>
</evidence>
<evidence type="ECO:0000313" key="1">
    <source>
        <dbReference type="EMBL" id="KAG7285937.1"/>
    </source>
</evidence>
<organism evidence="1 2">
    <name type="scientific">Staphylotrichum longicolle</name>
    <dbReference type="NCBI Taxonomy" id="669026"/>
    <lineage>
        <taxon>Eukaryota</taxon>
        <taxon>Fungi</taxon>
        <taxon>Dikarya</taxon>
        <taxon>Ascomycota</taxon>
        <taxon>Pezizomycotina</taxon>
        <taxon>Sordariomycetes</taxon>
        <taxon>Sordariomycetidae</taxon>
        <taxon>Sordariales</taxon>
        <taxon>Chaetomiaceae</taxon>
        <taxon>Staphylotrichum</taxon>
    </lineage>
</organism>
<sequence length="266" mass="27493">MFQLTVPPPLLQNGGTGPFAPALYTTDATLPNHTLYLPSASSATTKLSILIWGNGGCVADGTAFSCLLTQVASHGVFVVASGAPGGRGSTTSALMTQALDWVSDEQQARAAKYPGLERGRIAVAGQSCGGVEAYAVVNDARVGALGVFNSGLMTEAESRRVVPGIKGKPVFYFLGGSGDVAYVNGERDYDLLPAGTPSWKGNLNVGHGGTYRETDAGKFGVAAVKFLDWVLRGNATAASFFTGDEAQQAGWSVESKDLGAIKVTPI</sequence>
<dbReference type="EMBL" id="JAHCVI010000004">
    <property type="protein sequence ID" value="KAG7285937.1"/>
    <property type="molecule type" value="Genomic_DNA"/>
</dbReference>
<dbReference type="PANTHER" id="PTHR33428:SF14">
    <property type="entry name" value="CARBOXYLESTERASE TYPE B DOMAIN-CONTAINING PROTEIN"/>
    <property type="match status" value="1"/>
</dbReference>
<evidence type="ECO:0008006" key="3">
    <source>
        <dbReference type="Google" id="ProtNLM"/>
    </source>
</evidence>
<proteinExistence type="predicted"/>